<name>A0A0D0CUQ3_9AGAR</name>
<dbReference type="EMBL" id="KN834764">
    <property type="protein sequence ID" value="KIK63302.1"/>
    <property type="molecule type" value="Genomic_DNA"/>
</dbReference>
<feature type="region of interest" description="Disordered" evidence="1">
    <location>
        <begin position="244"/>
        <end position="336"/>
    </location>
</feature>
<accession>A0A0D0CUQ3</accession>
<sequence length="359" mass="40337">MRHYDFPALRFNQFYRRPHFDSSKLCRLEQTADHGFEASDILHFPTLAASFKQYTNGDKLILTYLLVNVFLNFGLTGCLAGRIWWIGRVSERVLGNQTLRRKYNSAVALTLESGILYPITLIVSVAVTIHRPTTPTMYPFLVQVVGIAPTLIIVRTVLGISVEQTRETDSDGDDNSKTLDTYRGAFSSQNRNEKVGNRTPTSRRSNRSSFGNRFAIPLRRDTMTTISQVEIPESIIEESMFRIGTSPSRGAPGAQPENRGTGFRFPGYQSGHSTTTRGATSNPHENGIQMPMQIHSESRQSKPRRPPRTPRGARAQRSIDETTTEGEAGSQNPRLNVVVHTSVEKVSEYRPRFQLQSFS</sequence>
<keyword evidence="2" id="KW-1133">Transmembrane helix</keyword>
<feature type="region of interest" description="Disordered" evidence="1">
    <location>
        <begin position="165"/>
        <end position="214"/>
    </location>
</feature>
<keyword evidence="2" id="KW-0812">Transmembrane</keyword>
<feature type="transmembrane region" description="Helical" evidence="2">
    <location>
        <begin position="61"/>
        <end position="85"/>
    </location>
</feature>
<dbReference type="HOGENOM" id="CLU_060998_0_0_1"/>
<evidence type="ECO:0000313" key="4">
    <source>
        <dbReference type="Proteomes" id="UP000053593"/>
    </source>
</evidence>
<gene>
    <name evidence="3" type="ORF">GYMLUDRAFT_464025</name>
</gene>
<dbReference type="OrthoDB" id="3265563at2759"/>
<evidence type="ECO:0000313" key="3">
    <source>
        <dbReference type="EMBL" id="KIK63302.1"/>
    </source>
</evidence>
<organism evidence="3 4">
    <name type="scientific">Collybiopsis luxurians FD-317 M1</name>
    <dbReference type="NCBI Taxonomy" id="944289"/>
    <lineage>
        <taxon>Eukaryota</taxon>
        <taxon>Fungi</taxon>
        <taxon>Dikarya</taxon>
        <taxon>Basidiomycota</taxon>
        <taxon>Agaricomycotina</taxon>
        <taxon>Agaricomycetes</taxon>
        <taxon>Agaricomycetidae</taxon>
        <taxon>Agaricales</taxon>
        <taxon>Marasmiineae</taxon>
        <taxon>Omphalotaceae</taxon>
        <taxon>Collybiopsis</taxon>
        <taxon>Collybiopsis luxurians</taxon>
    </lineage>
</organism>
<keyword evidence="2" id="KW-0472">Membrane</keyword>
<feature type="compositionally biased region" description="Polar residues" evidence="1">
    <location>
        <begin position="270"/>
        <end position="284"/>
    </location>
</feature>
<keyword evidence="4" id="KW-1185">Reference proteome</keyword>
<feature type="compositionally biased region" description="Basic and acidic residues" evidence="1">
    <location>
        <begin position="165"/>
        <end position="177"/>
    </location>
</feature>
<evidence type="ECO:0000256" key="1">
    <source>
        <dbReference type="SAM" id="MobiDB-lite"/>
    </source>
</evidence>
<reference evidence="3 4" key="1">
    <citation type="submission" date="2014-04" db="EMBL/GenBank/DDBJ databases">
        <title>Evolutionary Origins and Diversification of the Mycorrhizal Mutualists.</title>
        <authorList>
            <consortium name="DOE Joint Genome Institute"/>
            <consortium name="Mycorrhizal Genomics Consortium"/>
            <person name="Kohler A."/>
            <person name="Kuo A."/>
            <person name="Nagy L.G."/>
            <person name="Floudas D."/>
            <person name="Copeland A."/>
            <person name="Barry K.W."/>
            <person name="Cichocki N."/>
            <person name="Veneault-Fourrey C."/>
            <person name="LaButti K."/>
            <person name="Lindquist E.A."/>
            <person name="Lipzen A."/>
            <person name="Lundell T."/>
            <person name="Morin E."/>
            <person name="Murat C."/>
            <person name="Riley R."/>
            <person name="Ohm R."/>
            <person name="Sun H."/>
            <person name="Tunlid A."/>
            <person name="Henrissat B."/>
            <person name="Grigoriev I.V."/>
            <person name="Hibbett D.S."/>
            <person name="Martin F."/>
        </authorList>
    </citation>
    <scope>NUCLEOTIDE SEQUENCE [LARGE SCALE GENOMIC DNA]</scope>
    <source>
        <strain evidence="3 4">FD-317 M1</strain>
    </source>
</reference>
<proteinExistence type="predicted"/>
<dbReference type="Proteomes" id="UP000053593">
    <property type="component" value="Unassembled WGS sequence"/>
</dbReference>
<evidence type="ECO:0000256" key="2">
    <source>
        <dbReference type="SAM" id="Phobius"/>
    </source>
</evidence>
<dbReference type="AlphaFoldDB" id="A0A0D0CUQ3"/>
<feature type="transmembrane region" description="Helical" evidence="2">
    <location>
        <begin position="136"/>
        <end position="158"/>
    </location>
</feature>
<feature type="transmembrane region" description="Helical" evidence="2">
    <location>
        <begin position="106"/>
        <end position="130"/>
    </location>
</feature>
<protein>
    <submittedName>
        <fullName evidence="3">Unplaced genomic scaffold GYMLUscaffold_16, whole genome shotgun sequence</fullName>
    </submittedName>
</protein>
<feature type="compositionally biased region" description="Low complexity" evidence="1">
    <location>
        <begin position="197"/>
        <end position="214"/>
    </location>
</feature>